<keyword evidence="3" id="KW-1185">Reference proteome</keyword>
<accession>A0ABY4WQR6</accession>
<proteinExistence type="predicted"/>
<evidence type="ECO:0000313" key="2">
    <source>
        <dbReference type="EMBL" id="USG67759.1"/>
    </source>
</evidence>
<dbReference type="RefSeq" id="WP_251874853.1">
    <property type="nucleotide sequence ID" value="NZ_CP098755.1"/>
</dbReference>
<gene>
    <name evidence="2" type="ORF">NDK47_10965</name>
</gene>
<name>A0ABY4WQR6_9BACL</name>
<feature type="chain" id="PRO_5045896806" evidence="1">
    <location>
        <begin position="21"/>
        <end position="116"/>
    </location>
</feature>
<evidence type="ECO:0000256" key="1">
    <source>
        <dbReference type="SAM" id="SignalP"/>
    </source>
</evidence>
<feature type="signal peptide" evidence="1">
    <location>
        <begin position="1"/>
        <end position="20"/>
    </location>
</feature>
<dbReference type="EMBL" id="CP098755">
    <property type="protein sequence ID" value="USG67759.1"/>
    <property type="molecule type" value="Genomic_DNA"/>
</dbReference>
<organism evidence="2 3">
    <name type="scientific">Brevibacillus ruminantium</name>
    <dbReference type="NCBI Taxonomy" id="2950604"/>
    <lineage>
        <taxon>Bacteria</taxon>
        <taxon>Bacillati</taxon>
        <taxon>Bacillota</taxon>
        <taxon>Bacilli</taxon>
        <taxon>Bacillales</taxon>
        <taxon>Paenibacillaceae</taxon>
        <taxon>Brevibacillus</taxon>
    </lineage>
</organism>
<dbReference type="Pfam" id="PF13027">
    <property type="entry name" value="DUF3888"/>
    <property type="match status" value="1"/>
</dbReference>
<evidence type="ECO:0000313" key="3">
    <source>
        <dbReference type="Proteomes" id="UP001056500"/>
    </source>
</evidence>
<dbReference type="Proteomes" id="UP001056500">
    <property type="component" value="Chromosome"/>
</dbReference>
<keyword evidence="1" id="KW-0732">Signal</keyword>
<reference evidence="2" key="1">
    <citation type="submission" date="2022-06" db="EMBL/GenBank/DDBJ databases">
        <title>Genome sequencing of Brevibacillus sp. BB3-R1.</title>
        <authorList>
            <person name="Heo J."/>
            <person name="Lee D."/>
            <person name="Won M."/>
            <person name="Han B.-H."/>
            <person name="Hong S.-B."/>
            <person name="Kwon S.-W."/>
        </authorList>
    </citation>
    <scope>NUCLEOTIDE SEQUENCE</scope>
    <source>
        <strain evidence="2">BB3-R1</strain>
    </source>
</reference>
<protein>
    <submittedName>
        <fullName evidence="2">DUF3888 domain-containing protein</fullName>
    </submittedName>
</protein>
<sequence length="116" mass="13367">MKKLILVILTVLICSKPVYATERKVDCDLLRRAFIEAMLDKIGNAVRSHGTDRLWTRGKEEILEVKQPDPKNLTRFIVTVRVETFEGAHNPPRAFETMTIDLPSGEVLSYKIRWNN</sequence>
<dbReference type="InterPro" id="IPR024984">
    <property type="entry name" value="DUF3888"/>
</dbReference>